<dbReference type="RefSeq" id="WP_014626774.1">
    <property type="nucleotide sequence ID" value="NC_016113.1"/>
</dbReference>
<evidence type="ECO:0000313" key="2">
    <source>
        <dbReference type="Proteomes" id="UP000007842"/>
    </source>
</evidence>
<dbReference type="Proteomes" id="UP000007842">
    <property type="component" value="Plasmid pSCATT"/>
</dbReference>
<reference evidence="2" key="1">
    <citation type="submission" date="2011-12" db="EMBL/GenBank/DDBJ databases">
        <title>Complete genome sequence of Streptomyces cattleya strain DSM 46488.</title>
        <authorList>
            <person name="Ou H.-Y."/>
            <person name="Li P."/>
            <person name="Zhao C."/>
            <person name="O'Hagan D."/>
            <person name="Deng Z."/>
        </authorList>
    </citation>
    <scope>NUCLEOTIDE SEQUENCE [LARGE SCALE GENOMIC DNA]</scope>
    <source>
        <strain evidence="2">ATCC 35852 / DSM 46488 / JCM 4925 / NBRC 14057 / NRRL 8057</strain>
        <plasmid evidence="2">Plasmid pSCATT</plasmid>
    </source>
</reference>
<organism evidence="1 2">
    <name type="scientific">Streptantibioticus cattleyicolor (strain ATCC 35852 / DSM 46488 / JCM 4925 / NBRC 14057 / NRRL 8057)</name>
    <name type="common">Streptomyces cattleya</name>
    <dbReference type="NCBI Taxonomy" id="1003195"/>
    <lineage>
        <taxon>Bacteria</taxon>
        <taxon>Bacillati</taxon>
        <taxon>Actinomycetota</taxon>
        <taxon>Actinomycetes</taxon>
        <taxon>Kitasatosporales</taxon>
        <taxon>Streptomycetaceae</taxon>
        <taxon>Streptantibioticus</taxon>
    </lineage>
</organism>
<sequence length="61" mass="6677">MDRLNPALMRLLTGQGWADVGADADALDRLQLPRVQVSEVLTALYREVRDAAVERGLLAAD</sequence>
<dbReference type="HOGENOM" id="CLU_2920665_0_0_11"/>
<evidence type="ECO:0000313" key="1">
    <source>
        <dbReference type="EMBL" id="AEW98596.1"/>
    </source>
</evidence>
<keyword evidence="2" id="KW-1185">Reference proteome</keyword>
<protein>
    <submittedName>
        <fullName evidence="1">Uncharacterized protein</fullName>
    </submittedName>
</protein>
<dbReference type="EMBL" id="CP003229">
    <property type="protein sequence ID" value="AEW98596.1"/>
    <property type="molecule type" value="Genomic_DNA"/>
</dbReference>
<accession>G8XFV7</accession>
<dbReference type="AlphaFoldDB" id="G8XFV7"/>
<dbReference type="KEGG" id="scy:SCATT_p04030"/>
<keyword evidence="1" id="KW-0614">Plasmid</keyword>
<geneLocation type="plasmid" evidence="1 2">
    <name>pSCATT</name>
</geneLocation>
<dbReference type="OrthoDB" id="9796032at2"/>
<name>G8XFV7_STREN</name>
<proteinExistence type="predicted"/>
<gene>
    <name evidence="1" type="ordered locus">SCATT_p04030</name>
</gene>